<evidence type="ECO:0008006" key="5">
    <source>
        <dbReference type="Google" id="ProtNLM"/>
    </source>
</evidence>
<accession>A0A2I1EKH4</accession>
<evidence type="ECO:0000313" key="3">
    <source>
        <dbReference type="Proteomes" id="UP000232722"/>
    </source>
</evidence>
<dbReference type="SUPFAM" id="SSF56219">
    <property type="entry name" value="DNase I-like"/>
    <property type="match status" value="1"/>
</dbReference>
<reference evidence="2 3" key="1">
    <citation type="submission" date="2016-04" db="EMBL/GenBank/DDBJ databases">
        <title>Genome analyses suggest a sexual origin of heterokaryosis in a supposedly ancient asexual fungus.</title>
        <authorList>
            <person name="Ropars J."/>
            <person name="Sedzielewska K."/>
            <person name="Noel J."/>
            <person name="Charron P."/>
            <person name="Farinelli L."/>
            <person name="Marton T."/>
            <person name="Kruger M."/>
            <person name="Pelin A."/>
            <person name="Brachmann A."/>
            <person name="Corradi N."/>
        </authorList>
    </citation>
    <scope>NUCLEOTIDE SEQUENCE [LARGE SCALE GENOMIC DNA]</scope>
    <source>
        <strain evidence="2 3">A5</strain>
    </source>
</reference>
<comment type="caution">
    <text evidence="1">The sequence shown here is derived from an EMBL/GenBank/DDBJ whole genome shotgun (WGS) entry which is preliminary data.</text>
</comment>
<name>A0A2I1EKH4_9GLOM</name>
<evidence type="ECO:0000313" key="2">
    <source>
        <dbReference type="EMBL" id="PKC09405.1"/>
    </source>
</evidence>
<reference evidence="2 3" key="2">
    <citation type="submission" date="2017-09" db="EMBL/GenBank/DDBJ databases">
        <title>Extensive intraspecific genome diversity in a model arbuscular mycorrhizal fungus.</title>
        <authorList>
            <person name="Chen E.C."/>
            <person name="Morin E."/>
            <person name="Beaudet D."/>
            <person name="Noel J."/>
            <person name="Ndikumana S."/>
            <person name="Charron P."/>
            <person name="St-Onge C."/>
            <person name="Giorgi J."/>
            <person name="Grigoriev I.V."/>
            <person name="Roux C."/>
            <person name="Martin F.M."/>
            <person name="Corradi N."/>
        </authorList>
    </citation>
    <scope>NUCLEOTIDE SEQUENCE [LARGE SCALE GENOMIC DNA]</scope>
    <source>
        <strain evidence="2 3">A5</strain>
    </source>
</reference>
<sequence>MRLPGRQNIFIIGAYIPPSNGLNNKLISECHSTLISWITEARSTGAHVLLEGDLNAEFDSFLKNISDPTILSPINSLFRYLHLHQFDDLCAFDFSSSPLPTFRSSSSNHLSRLDYFWTSFAFPAAHLWLYVLDSSDTFSSDHFLLIAFFDFLNICDLRTPSYLKQRSRYRTEFNVHAALPEQKILFTAKVDSGLKQLAPSYGTGHLNNDWHRLKSALLNAARCAFPKQVISLNKP</sequence>
<dbReference type="Gene3D" id="3.60.10.10">
    <property type="entry name" value="Endonuclease/exonuclease/phosphatase"/>
    <property type="match status" value="1"/>
</dbReference>
<gene>
    <name evidence="1" type="ORF">CHRIB12_LOCUS14439</name>
    <name evidence="2" type="ORF">RhiirA5_415723</name>
</gene>
<dbReference type="Proteomes" id="UP000232722">
    <property type="component" value="Unassembled WGS sequence"/>
</dbReference>
<organism evidence="1 4">
    <name type="scientific">Rhizophagus irregularis</name>
    <dbReference type="NCBI Taxonomy" id="588596"/>
    <lineage>
        <taxon>Eukaryota</taxon>
        <taxon>Fungi</taxon>
        <taxon>Fungi incertae sedis</taxon>
        <taxon>Mucoromycota</taxon>
        <taxon>Glomeromycotina</taxon>
        <taxon>Glomeromycetes</taxon>
        <taxon>Glomerales</taxon>
        <taxon>Glomeraceae</taxon>
        <taxon>Rhizophagus</taxon>
    </lineage>
</organism>
<dbReference type="EMBL" id="CAGKOT010000033">
    <property type="protein sequence ID" value="CAB5374445.1"/>
    <property type="molecule type" value="Genomic_DNA"/>
</dbReference>
<dbReference type="InterPro" id="IPR036691">
    <property type="entry name" value="Endo/exonu/phosph_ase_sf"/>
</dbReference>
<evidence type="ECO:0000313" key="4">
    <source>
        <dbReference type="Proteomes" id="UP000684084"/>
    </source>
</evidence>
<dbReference type="Proteomes" id="UP000684084">
    <property type="component" value="Unassembled WGS sequence"/>
</dbReference>
<protein>
    <recommendedName>
        <fullName evidence="5">Endonuclease/exonuclease/phosphatase domain-containing protein</fullName>
    </recommendedName>
</protein>
<evidence type="ECO:0000313" key="1">
    <source>
        <dbReference type="EMBL" id="CAB5374445.1"/>
    </source>
</evidence>
<dbReference type="AlphaFoldDB" id="A0A2I1EKH4"/>
<dbReference type="VEuPathDB" id="FungiDB:RhiirA1_481520"/>
<reference evidence="1" key="3">
    <citation type="submission" date="2020-05" db="EMBL/GenBank/DDBJ databases">
        <authorList>
            <person name="Rincon C."/>
            <person name="Sanders R I."/>
            <person name="Robbins C."/>
            <person name="Chaturvedi A."/>
        </authorList>
    </citation>
    <scope>NUCLEOTIDE SEQUENCE</scope>
    <source>
        <strain evidence="1">CHB12</strain>
    </source>
</reference>
<proteinExistence type="predicted"/>
<dbReference type="EMBL" id="LLXJ01000464">
    <property type="protein sequence ID" value="PKC09405.1"/>
    <property type="molecule type" value="Genomic_DNA"/>
</dbReference>
<dbReference type="VEuPathDB" id="FungiDB:FUN_023072"/>
<dbReference type="OrthoDB" id="2322041at2759"/>